<evidence type="ECO:0000313" key="5">
    <source>
        <dbReference type="Proteomes" id="UP000199134"/>
    </source>
</evidence>
<sequence length="150" mass="16385">MDFAKYSYLCTQMENSIRHEGTVESVDGEHIRVRILQHSACSACKVASHCSASESKEKIVDVFHYRQHHLKVGDAVIVGTSSHSVGKALLLGFGLPLLLLLLVTGVLFAAGVNEGITALAALGALIPYYIGLWIFRQRIADNIAFFIEDV</sequence>
<dbReference type="Proteomes" id="UP000198779">
    <property type="component" value="Unassembled WGS sequence"/>
</dbReference>
<evidence type="ECO:0000313" key="4">
    <source>
        <dbReference type="Proteomes" id="UP000198779"/>
    </source>
</evidence>
<keyword evidence="4" id="KW-1185">Reference proteome</keyword>
<dbReference type="Proteomes" id="UP000199134">
    <property type="component" value="Unassembled WGS sequence"/>
</dbReference>
<reference evidence="3 4" key="2">
    <citation type="submission" date="2016-10" db="EMBL/GenBank/DDBJ databases">
        <authorList>
            <person name="Varghese N."/>
            <person name="Submissions S."/>
        </authorList>
    </citation>
    <scope>NUCLEOTIDE SEQUENCE</scope>
    <source>
        <strain evidence="3">BP1-145</strain>
        <strain evidence="4">BP1-148</strain>
    </source>
</reference>
<dbReference type="EMBL" id="FNIW01000026">
    <property type="protein sequence ID" value="SDO55717.1"/>
    <property type="molecule type" value="Genomic_DNA"/>
</dbReference>
<proteinExistence type="predicted"/>
<evidence type="ECO:0000313" key="3">
    <source>
        <dbReference type="EMBL" id="SDO55717.1"/>
    </source>
</evidence>
<keyword evidence="1" id="KW-0812">Transmembrane</keyword>
<accession>A0A1G8BWC5</accession>
<organism evidence="3 5">
    <name type="scientific">Prevotella communis</name>
    <dbReference type="NCBI Taxonomy" id="2913614"/>
    <lineage>
        <taxon>Bacteria</taxon>
        <taxon>Pseudomonadati</taxon>
        <taxon>Bacteroidota</taxon>
        <taxon>Bacteroidia</taxon>
        <taxon>Bacteroidales</taxon>
        <taxon>Prevotellaceae</taxon>
        <taxon>Prevotella</taxon>
    </lineage>
</organism>
<gene>
    <name evidence="3" type="ORF">SAMN04487900_12611</name>
    <name evidence="2" type="ORF">SAMN04487901_12435</name>
</gene>
<reference evidence="2 5" key="1">
    <citation type="submission" date="2016-10" db="EMBL/GenBank/DDBJ databases">
        <authorList>
            <person name="de Groot N.N."/>
        </authorList>
    </citation>
    <scope>NUCLEOTIDE SEQUENCE [LARGE SCALE GENOMIC DNA]</scope>
    <source>
        <strain evidence="5">BP1-145</strain>
        <strain evidence="2">BP1-148</strain>
    </source>
</reference>
<feature type="transmembrane region" description="Helical" evidence="1">
    <location>
        <begin position="88"/>
        <end position="110"/>
    </location>
</feature>
<keyword evidence="1" id="KW-0472">Membrane</keyword>
<keyword evidence="1" id="KW-1133">Transmembrane helix</keyword>
<dbReference type="EMBL" id="FNCQ01000024">
    <property type="protein sequence ID" value="SDH37481.1"/>
    <property type="molecule type" value="Genomic_DNA"/>
</dbReference>
<evidence type="ECO:0000256" key="1">
    <source>
        <dbReference type="SAM" id="Phobius"/>
    </source>
</evidence>
<dbReference type="STRING" id="645274.SAMN04487901_12435"/>
<evidence type="ECO:0000313" key="2">
    <source>
        <dbReference type="EMBL" id="SDH37481.1"/>
    </source>
</evidence>
<dbReference type="Pfam" id="PF04246">
    <property type="entry name" value="RseC_MucC"/>
    <property type="match status" value="1"/>
</dbReference>
<accession>A0A1H0KIF6</accession>
<name>A0A1H0KIF6_9BACT</name>
<feature type="transmembrane region" description="Helical" evidence="1">
    <location>
        <begin position="116"/>
        <end position="135"/>
    </location>
</feature>
<dbReference type="AlphaFoldDB" id="A0A1H0KIF6"/>
<protein>
    <submittedName>
        <fullName evidence="3">Positive regulator of sigma(E), RseC/MucC</fullName>
    </submittedName>
</protein>